<feature type="domain" description="Cation efflux protein transmembrane" evidence="8">
    <location>
        <begin position="12"/>
        <end position="202"/>
    </location>
</feature>
<keyword evidence="5 7" id="KW-1133">Transmembrane helix</keyword>
<dbReference type="InterPro" id="IPR036837">
    <property type="entry name" value="Cation_efflux_CTD_sf"/>
</dbReference>
<feature type="domain" description="Cation efflux protein cytoplasmic" evidence="9">
    <location>
        <begin position="227"/>
        <end position="283"/>
    </location>
</feature>
<organism evidence="10 11">
    <name type="scientific">Natronoflexus pectinivorans</name>
    <dbReference type="NCBI Taxonomy" id="682526"/>
    <lineage>
        <taxon>Bacteria</taxon>
        <taxon>Pseudomonadati</taxon>
        <taxon>Bacteroidota</taxon>
        <taxon>Bacteroidia</taxon>
        <taxon>Marinilabiliales</taxon>
        <taxon>Marinilabiliaceae</taxon>
        <taxon>Natronoflexus</taxon>
    </lineage>
</organism>
<protein>
    <submittedName>
        <fullName evidence="10">Cation diffusion facilitator family transporter</fullName>
    </submittedName>
</protein>
<dbReference type="FunFam" id="1.20.1510.10:FF:000006">
    <property type="entry name" value="Divalent cation efflux transporter"/>
    <property type="match status" value="1"/>
</dbReference>
<evidence type="ECO:0000313" key="11">
    <source>
        <dbReference type="Proteomes" id="UP000295221"/>
    </source>
</evidence>
<evidence type="ECO:0000256" key="3">
    <source>
        <dbReference type="ARBA" id="ARBA00022448"/>
    </source>
</evidence>
<dbReference type="OrthoDB" id="9806522at2"/>
<evidence type="ECO:0000256" key="1">
    <source>
        <dbReference type="ARBA" id="ARBA00004141"/>
    </source>
</evidence>
<dbReference type="InterPro" id="IPR027469">
    <property type="entry name" value="Cation_efflux_TMD_sf"/>
</dbReference>
<evidence type="ECO:0000256" key="4">
    <source>
        <dbReference type="ARBA" id="ARBA00022692"/>
    </source>
</evidence>
<accession>A0A4R2GNT6</accession>
<dbReference type="GO" id="GO:0016020">
    <property type="term" value="C:membrane"/>
    <property type="evidence" value="ECO:0007669"/>
    <property type="project" value="UniProtKB-SubCell"/>
</dbReference>
<dbReference type="NCBIfam" id="TIGR01297">
    <property type="entry name" value="CDF"/>
    <property type="match status" value="1"/>
</dbReference>
<comment type="subcellular location">
    <subcellularLocation>
        <location evidence="1">Membrane</location>
        <topology evidence="1">Multi-pass membrane protein</topology>
    </subcellularLocation>
</comment>
<proteinExistence type="inferred from homology"/>
<dbReference type="RefSeq" id="WP_132431867.1">
    <property type="nucleotide sequence ID" value="NZ_SLWK01000001.1"/>
</dbReference>
<evidence type="ECO:0000256" key="5">
    <source>
        <dbReference type="ARBA" id="ARBA00022989"/>
    </source>
</evidence>
<dbReference type="PANTHER" id="PTHR43840:SF15">
    <property type="entry name" value="MITOCHONDRIAL METAL TRANSPORTER 1-RELATED"/>
    <property type="match status" value="1"/>
</dbReference>
<dbReference type="InterPro" id="IPR027470">
    <property type="entry name" value="Cation_efflux_CTD"/>
</dbReference>
<name>A0A4R2GNT6_9BACT</name>
<dbReference type="SUPFAM" id="SSF161111">
    <property type="entry name" value="Cation efflux protein transmembrane domain-like"/>
    <property type="match status" value="1"/>
</dbReference>
<reference evidence="10 11" key="1">
    <citation type="submission" date="2019-03" db="EMBL/GenBank/DDBJ databases">
        <title>Genomic Encyclopedia of Type Strains, Phase IV (KMG-IV): sequencing the most valuable type-strain genomes for metagenomic binning, comparative biology and taxonomic classification.</title>
        <authorList>
            <person name="Goeker M."/>
        </authorList>
    </citation>
    <scope>NUCLEOTIDE SEQUENCE [LARGE SCALE GENOMIC DNA]</scope>
    <source>
        <strain evidence="10 11">DSM 24179</strain>
    </source>
</reference>
<feature type="transmembrane region" description="Helical" evidence="7">
    <location>
        <begin position="173"/>
        <end position="194"/>
    </location>
</feature>
<evidence type="ECO:0000259" key="8">
    <source>
        <dbReference type="Pfam" id="PF01545"/>
    </source>
</evidence>
<dbReference type="Pfam" id="PF01545">
    <property type="entry name" value="Cation_efflux"/>
    <property type="match status" value="1"/>
</dbReference>
<comment type="similarity">
    <text evidence="2">Belongs to the cation diffusion facilitator (CDF) transporter (TC 2.A.4) family.</text>
</comment>
<dbReference type="EMBL" id="SLWK01000001">
    <property type="protein sequence ID" value="TCO10953.1"/>
    <property type="molecule type" value="Genomic_DNA"/>
</dbReference>
<keyword evidence="4 7" id="KW-0812">Transmembrane</keyword>
<dbReference type="AlphaFoldDB" id="A0A4R2GNT6"/>
<dbReference type="Proteomes" id="UP000295221">
    <property type="component" value="Unassembled WGS sequence"/>
</dbReference>
<dbReference type="InterPro" id="IPR050291">
    <property type="entry name" value="CDF_Transporter"/>
</dbReference>
<sequence>MKSKSPIIATWSSIVLNVLLFILKFWAGVVSNSVALLADAWHTLSDSFSSLAVLIGLKYSHQPADKNHPFGHGRAELIASLVVGVLLAVVGFNFLVESITKFRDREIVEFGSLAIWATAISIVVKEVMARYSIHIGKKNRYNSLVADGWHHRSDSITSVIILIGIFFGSKIWWIDSFLGLIVTAMIFYTTYGIMKDTISVLLGEAIDKEMVNSITACETEVGESISLNPHHFKIHTYGQHTELTFHITLPGHFSLEKAHDIASKYERIVETKLDVCVTIHVDAEE</sequence>
<keyword evidence="11" id="KW-1185">Reference proteome</keyword>
<dbReference type="InterPro" id="IPR002524">
    <property type="entry name" value="Cation_efflux"/>
</dbReference>
<dbReference type="InterPro" id="IPR058533">
    <property type="entry name" value="Cation_efflux_TM"/>
</dbReference>
<dbReference type="Gene3D" id="1.20.1510.10">
    <property type="entry name" value="Cation efflux protein transmembrane domain"/>
    <property type="match status" value="1"/>
</dbReference>
<gene>
    <name evidence="10" type="ORF">EV194_101587</name>
</gene>
<dbReference type="PANTHER" id="PTHR43840">
    <property type="entry name" value="MITOCHONDRIAL METAL TRANSPORTER 1-RELATED"/>
    <property type="match status" value="1"/>
</dbReference>
<evidence type="ECO:0000313" key="10">
    <source>
        <dbReference type="EMBL" id="TCO10953.1"/>
    </source>
</evidence>
<evidence type="ECO:0000256" key="6">
    <source>
        <dbReference type="ARBA" id="ARBA00023136"/>
    </source>
</evidence>
<dbReference type="SUPFAM" id="SSF160240">
    <property type="entry name" value="Cation efflux protein cytoplasmic domain-like"/>
    <property type="match status" value="1"/>
</dbReference>
<evidence type="ECO:0000259" key="9">
    <source>
        <dbReference type="Pfam" id="PF16916"/>
    </source>
</evidence>
<evidence type="ECO:0000256" key="7">
    <source>
        <dbReference type="SAM" id="Phobius"/>
    </source>
</evidence>
<keyword evidence="3" id="KW-0813">Transport</keyword>
<keyword evidence="6 7" id="KW-0472">Membrane</keyword>
<dbReference type="Pfam" id="PF16916">
    <property type="entry name" value="ZT_dimer"/>
    <property type="match status" value="1"/>
</dbReference>
<feature type="transmembrane region" description="Helical" evidence="7">
    <location>
        <begin position="7"/>
        <end position="28"/>
    </location>
</feature>
<dbReference type="Gene3D" id="3.30.70.1350">
    <property type="entry name" value="Cation efflux protein, cytoplasmic domain"/>
    <property type="match status" value="1"/>
</dbReference>
<comment type="caution">
    <text evidence="10">The sequence shown here is derived from an EMBL/GenBank/DDBJ whole genome shotgun (WGS) entry which is preliminary data.</text>
</comment>
<feature type="transmembrane region" description="Helical" evidence="7">
    <location>
        <begin position="77"/>
        <end position="95"/>
    </location>
</feature>
<dbReference type="GO" id="GO:0008324">
    <property type="term" value="F:monoatomic cation transmembrane transporter activity"/>
    <property type="evidence" value="ECO:0007669"/>
    <property type="project" value="InterPro"/>
</dbReference>
<evidence type="ECO:0000256" key="2">
    <source>
        <dbReference type="ARBA" id="ARBA00008114"/>
    </source>
</evidence>